<dbReference type="PRINTS" id="PR00039">
    <property type="entry name" value="HTHLYSR"/>
</dbReference>
<protein>
    <submittedName>
        <fullName evidence="6">Transcriptional regulator</fullName>
    </submittedName>
</protein>
<dbReference type="InterPro" id="IPR036390">
    <property type="entry name" value="WH_DNA-bd_sf"/>
</dbReference>
<keyword evidence="3" id="KW-0238">DNA-binding</keyword>
<comment type="similarity">
    <text evidence="1">Belongs to the LysR transcriptional regulatory family.</text>
</comment>
<dbReference type="InterPro" id="IPR000847">
    <property type="entry name" value="LysR_HTH_N"/>
</dbReference>
<dbReference type="GO" id="GO:0003700">
    <property type="term" value="F:DNA-binding transcription factor activity"/>
    <property type="evidence" value="ECO:0007669"/>
    <property type="project" value="InterPro"/>
</dbReference>
<proteinExistence type="inferred from homology"/>
<evidence type="ECO:0000256" key="4">
    <source>
        <dbReference type="ARBA" id="ARBA00023163"/>
    </source>
</evidence>
<dbReference type="Pfam" id="PF03466">
    <property type="entry name" value="LysR_substrate"/>
    <property type="match status" value="1"/>
</dbReference>
<dbReference type="PANTHER" id="PTHR30537">
    <property type="entry name" value="HTH-TYPE TRANSCRIPTIONAL REGULATOR"/>
    <property type="match status" value="1"/>
</dbReference>
<dbReference type="RefSeq" id="WP_116559943.1">
    <property type="nucleotide sequence ID" value="NZ_QDKM01000016.1"/>
</dbReference>
<keyword evidence="7" id="KW-1185">Reference proteome</keyword>
<name>A0A2T8HPH8_9RHOB</name>
<keyword evidence="4" id="KW-0804">Transcription</keyword>
<dbReference type="SUPFAM" id="SSF53850">
    <property type="entry name" value="Periplasmic binding protein-like II"/>
    <property type="match status" value="1"/>
</dbReference>
<keyword evidence="2" id="KW-0805">Transcription regulation</keyword>
<dbReference type="OrthoDB" id="9804958at2"/>
<dbReference type="InterPro" id="IPR036388">
    <property type="entry name" value="WH-like_DNA-bd_sf"/>
</dbReference>
<dbReference type="SUPFAM" id="SSF46785">
    <property type="entry name" value="Winged helix' DNA-binding domain"/>
    <property type="match status" value="1"/>
</dbReference>
<dbReference type="InterPro" id="IPR005119">
    <property type="entry name" value="LysR_subst-bd"/>
</dbReference>
<evidence type="ECO:0000256" key="2">
    <source>
        <dbReference type="ARBA" id="ARBA00023015"/>
    </source>
</evidence>
<dbReference type="GO" id="GO:0003677">
    <property type="term" value="F:DNA binding"/>
    <property type="evidence" value="ECO:0007669"/>
    <property type="project" value="UniProtKB-KW"/>
</dbReference>
<organism evidence="6 7">
    <name type="scientific">Pararhodobacter oceanensis</name>
    <dbReference type="NCBI Taxonomy" id="2172121"/>
    <lineage>
        <taxon>Bacteria</taxon>
        <taxon>Pseudomonadati</taxon>
        <taxon>Pseudomonadota</taxon>
        <taxon>Alphaproteobacteria</taxon>
        <taxon>Rhodobacterales</taxon>
        <taxon>Paracoccaceae</taxon>
        <taxon>Pararhodobacter</taxon>
    </lineage>
</organism>
<feature type="domain" description="HTH lysR-type" evidence="5">
    <location>
        <begin position="18"/>
        <end position="66"/>
    </location>
</feature>
<dbReference type="InterPro" id="IPR058163">
    <property type="entry name" value="LysR-type_TF_proteobact-type"/>
</dbReference>
<dbReference type="PROSITE" id="PS50931">
    <property type="entry name" value="HTH_LYSR"/>
    <property type="match status" value="1"/>
</dbReference>
<reference evidence="6 7" key="1">
    <citation type="submission" date="2018-04" db="EMBL/GenBank/DDBJ databases">
        <title>Pararhodobacter oceanense sp. nov., isolated from marine intertidal sediment.</title>
        <authorList>
            <person name="Wang X.-L."/>
            <person name="Du Z.-J."/>
        </authorList>
    </citation>
    <scope>NUCLEOTIDE SEQUENCE [LARGE SCALE GENOMIC DNA]</scope>
    <source>
        <strain evidence="6 7">AM505</strain>
    </source>
</reference>
<gene>
    <name evidence="6" type="ORF">DDE20_18180</name>
</gene>
<dbReference type="AlphaFoldDB" id="A0A2T8HPH8"/>
<evidence type="ECO:0000256" key="1">
    <source>
        <dbReference type="ARBA" id="ARBA00009437"/>
    </source>
</evidence>
<dbReference type="Gene3D" id="3.40.190.10">
    <property type="entry name" value="Periplasmic binding protein-like II"/>
    <property type="match status" value="2"/>
</dbReference>
<dbReference type="EMBL" id="QDKM01000016">
    <property type="protein sequence ID" value="PVH27313.1"/>
    <property type="molecule type" value="Genomic_DNA"/>
</dbReference>
<evidence type="ECO:0000313" key="6">
    <source>
        <dbReference type="EMBL" id="PVH27313.1"/>
    </source>
</evidence>
<sequence length="291" mass="32208">MKKYRRSLPPLDYILFYEAVARTGSFTRAAEELSVSQAAVSKRIKNLETMLGCALVLRDGRRISLTPSGSKLATIASESLDFLNAGLMQIRDAAASTKLTLAANLAVSQFWLTPRVNAYLLTPDPAPLTLTVSDNDADLLTTETDACIYYGDEIPPGWDATLLFKERWMPLVAPSLKYHDLHELALLDFDKLTLKWINWSNFATLKGETFLDGAERVNLRSYGATLDAALRGEGAALGSPEVLHKQIETGQLLPLDAYALDTGRSYFLLTRNSTLTPRIRALFTQIFGYPI</sequence>
<dbReference type="Gene3D" id="1.10.10.10">
    <property type="entry name" value="Winged helix-like DNA-binding domain superfamily/Winged helix DNA-binding domain"/>
    <property type="match status" value="1"/>
</dbReference>
<comment type="caution">
    <text evidence="6">The sequence shown here is derived from an EMBL/GenBank/DDBJ whole genome shotgun (WGS) entry which is preliminary data.</text>
</comment>
<dbReference type="Proteomes" id="UP000245911">
    <property type="component" value="Unassembled WGS sequence"/>
</dbReference>
<accession>A0A2T8HPH8</accession>
<dbReference type="Pfam" id="PF00126">
    <property type="entry name" value="HTH_1"/>
    <property type="match status" value="1"/>
</dbReference>
<dbReference type="FunFam" id="1.10.10.10:FF:000001">
    <property type="entry name" value="LysR family transcriptional regulator"/>
    <property type="match status" value="1"/>
</dbReference>
<evidence type="ECO:0000256" key="3">
    <source>
        <dbReference type="ARBA" id="ARBA00023125"/>
    </source>
</evidence>
<evidence type="ECO:0000313" key="7">
    <source>
        <dbReference type="Proteomes" id="UP000245911"/>
    </source>
</evidence>
<dbReference type="PANTHER" id="PTHR30537:SF5">
    <property type="entry name" value="HTH-TYPE TRANSCRIPTIONAL ACTIVATOR TTDR-RELATED"/>
    <property type="match status" value="1"/>
</dbReference>
<evidence type="ECO:0000259" key="5">
    <source>
        <dbReference type="PROSITE" id="PS50931"/>
    </source>
</evidence>